<feature type="region of interest" description="Disordered" evidence="1">
    <location>
        <begin position="194"/>
        <end position="239"/>
    </location>
</feature>
<evidence type="ECO:0000313" key="3">
    <source>
        <dbReference type="EMBL" id="MFD2411092.1"/>
    </source>
</evidence>
<dbReference type="RefSeq" id="WP_209984383.1">
    <property type="nucleotide sequence ID" value="NZ_JBHSVQ010000001.1"/>
</dbReference>
<feature type="transmembrane region" description="Helical" evidence="2">
    <location>
        <begin position="6"/>
        <end position="25"/>
    </location>
</feature>
<evidence type="ECO:0000313" key="4">
    <source>
        <dbReference type="Proteomes" id="UP001597448"/>
    </source>
</evidence>
<keyword evidence="2" id="KW-1133">Transmembrane helix</keyword>
<dbReference type="EMBL" id="JBHUKY010000023">
    <property type="protein sequence ID" value="MFD2411092.1"/>
    <property type="molecule type" value="Genomic_DNA"/>
</dbReference>
<sequence>MSWLSSWLHELILVVLMAAFVEMLLPSKSMERYARLVLSLLVLLTMLSPLVSLLKGDASKELTVAMQQQERSGGLLYGPGDAPDSLDKILADGRMLAAGARDQSLKLAAEEIAGQMRDQITGSTGLGGVKVTVALAMGPNPSAPLGEEVPLISSVTVALPPEQGVTGGTVPGAGTAALPSAAPIQINPVQPVQVSLEGSGGEGEAQEAASSGGSAPASSSSGSGTEGTQETQTEEAGTIIKLLEQNWNLDPALIKVQSSGAGTVKS</sequence>
<comment type="caution">
    <text evidence="3">The sequence shown here is derived from an EMBL/GenBank/DDBJ whole genome shotgun (WGS) entry which is preliminary data.</text>
</comment>
<dbReference type="NCBIfam" id="TIGR02896">
    <property type="entry name" value="spore_III_AF"/>
    <property type="match status" value="1"/>
</dbReference>
<dbReference type="Pfam" id="PF09581">
    <property type="entry name" value="Spore_III_AF"/>
    <property type="match status" value="1"/>
</dbReference>
<protein>
    <submittedName>
        <fullName evidence="3">Stage III sporulation protein AF</fullName>
    </submittedName>
</protein>
<organism evidence="3 4">
    <name type="scientific">Paenibacillus rhizoplanae</name>
    <dbReference type="NCBI Taxonomy" id="1917181"/>
    <lineage>
        <taxon>Bacteria</taxon>
        <taxon>Bacillati</taxon>
        <taxon>Bacillota</taxon>
        <taxon>Bacilli</taxon>
        <taxon>Bacillales</taxon>
        <taxon>Paenibacillaceae</taxon>
        <taxon>Paenibacillus</taxon>
    </lineage>
</organism>
<name>A0ABW5FB93_9BACL</name>
<accession>A0ABW5FB93</accession>
<feature type="compositionally biased region" description="Low complexity" evidence="1">
    <location>
        <begin position="206"/>
        <end position="238"/>
    </location>
</feature>
<keyword evidence="2" id="KW-0472">Membrane</keyword>
<proteinExistence type="predicted"/>
<keyword evidence="2" id="KW-0812">Transmembrane</keyword>
<evidence type="ECO:0000256" key="1">
    <source>
        <dbReference type="SAM" id="MobiDB-lite"/>
    </source>
</evidence>
<evidence type="ECO:0000256" key="2">
    <source>
        <dbReference type="SAM" id="Phobius"/>
    </source>
</evidence>
<dbReference type="Proteomes" id="UP001597448">
    <property type="component" value="Unassembled WGS sequence"/>
</dbReference>
<feature type="transmembrane region" description="Helical" evidence="2">
    <location>
        <begin position="37"/>
        <end position="54"/>
    </location>
</feature>
<reference evidence="4" key="1">
    <citation type="journal article" date="2019" name="Int. J. Syst. Evol. Microbiol.">
        <title>The Global Catalogue of Microorganisms (GCM) 10K type strain sequencing project: providing services to taxonomists for standard genome sequencing and annotation.</title>
        <authorList>
            <consortium name="The Broad Institute Genomics Platform"/>
            <consortium name="The Broad Institute Genome Sequencing Center for Infectious Disease"/>
            <person name="Wu L."/>
            <person name="Ma J."/>
        </authorList>
    </citation>
    <scope>NUCLEOTIDE SEQUENCE [LARGE SCALE GENOMIC DNA]</scope>
    <source>
        <strain evidence="4">CCM 8725</strain>
    </source>
</reference>
<dbReference type="InterPro" id="IPR014245">
    <property type="entry name" value="Spore_III_AF"/>
</dbReference>
<keyword evidence="4" id="KW-1185">Reference proteome</keyword>
<gene>
    <name evidence="3" type="primary">spoIIIAF</name>
    <name evidence="3" type="ORF">ACFSX3_14470</name>
</gene>